<feature type="compositionally biased region" description="Low complexity" evidence="5">
    <location>
        <begin position="311"/>
        <end position="321"/>
    </location>
</feature>
<dbReference type="STRING" id="69004.A0A182QX14"/>
<feature type="region of interest" description="Disordered" evidence="5">
    <location>
        <begin position="106"/>
        <end position="147"/>
    </location>
</feature>
<dbReference type="AlphaFoldDB" id="A0A182QX14"/>
<dbReference type="FunFam" id="3.90.290.10:FF:000013">
    <property type="entry name" value="Follistatin a"/>
    <property type="match status" value="1"/>
</dbReference>
<feature type="region of interest" description="Disordered" evidence="5">
    <location>
        <begin position="302"/>
        <end position="355"/>
    </location>
</feature>
<feature type="domain" description="Kazal-like" evidence="7">
    <location>
        <begin position="428"/>
        <end position="467"/>
    </location>
</feature>
<evidence type="ECO:0000259" key="7">
    <source>
        <dbReference type="PROSITE" id="PS51465"/>
    </source>
</evidence>
<dbReference type="Pfam" id="PF07648">
    <property type="entry name" value="Kazal_2"/>
    <property type="match status" value="3"/>
</dbReference>
<evidence type="ECO:0000313" key="8">
    <source>
        <dbReference type="EnsemblMetazoa" id="AFAF018577-PA"/>
    </source>
</evidence>
<feature type="compositionally biased region" description="Low complexity" evidence="5">
    <location>
        <begin position="233"/>
        <end position="247"/>
    </location>
</feature>
<dbReference type="Gene3D" id="3.30.60.30">
    <property type="match status" value="3"/>
</dbReference>
<keyword evidence="2" id="KW-0677">Repeat</keyword>
<dbReference type="EMBL" id="AXCN02000449">
    <property type="status" value="NOT_ANNOTATED_CDS"/>
    <property type="molecule type" value="Genomic_DNA"/>
</dbReference>
<dbReference type="CDD" id="cd00104">
    <property type="entry name" value="KAZAL_FS"/>
    <property type="match status" value="3"/>
</dbReference>
<organism evidence="8 9">
    <name type="scientific">Anopheles farauti</name>
    <dbReference type="NCBI Taxonomy" id="69004"/>
    <lineage>
        <taxon>Eukaryota</taxon>
        <taxon>Metazoa</taxon>
        <taxon>Ecdysozoa</taxon>
        <taxon>Arthropoda</taxon>
        <taxon>Hexapoda</taxon>
        <taxon>Insecta</taxon>
        <taxon>Pterygota</taxon>
        <taxon>Neoptera</taxon>
        <taxon>Endopterygota</taxon>
        <taxon>Diptera</taxon>
        <taxon>Nematocera</taxon>
        <taxon>Culicoidea</taxon>
        <taxon>Culicidae</taxon>
        <taxon>Anophelinae</taxon>
        <taxon>Anopheles</taxon>
    </lineage>
</organism>
<dbReference type="FunFam" id="3.30.60.30:FF:000057">
    <property type="entry name" value="Follistatin, isoform B"/>
    <property type="match status" value="1"/>
</dbReference>
<sequence>MLYLPQHCNKAGTCWLRRFESSGKCSQLFARNVTRESCCGAGSSGGKGFSERDIPDVGLFFLNAFNDGMECTSCLDTCDRTKCGPNKRCVMRRNRPKCICAPTCSGGGGNRRRPQTPRRNNRLQSTVHQQKQEQEQEQDLHQQPRFHQQNIKVINLSESQRNRRQYFADAGRQPRPRQLRYTGPETDGRSVKKSSLNENRTPPGGSQRASAKDRKHNLLESVTLVSSKRDGGSSSSSSSSISSTSTSKAGTNQMSQPVAARTNCTAVGFGARAPPGCNSSGRDWTGGERIVLQQNGLALTYPTGGKGGAKGKATGTSATAKPTRRHHRKDGGAPPVRGNRTAHEQSHRKPPTAAPFVAFGKPKLLRVPGVGRRHNGTAVRIPRREPNYLDDAFFIEQYHQQRKGRKYQGRLPLEDVWGNEIMHQTNFYKPVCGTDGRTYKTECQLKKRACRQEITSLLVAYKGHCQTSCKFVQCPDGKRCIEDQNAAPHCVSCGGAECRAERSPKSVVCGTDGITYPSICELKRQACLVGRAIPVAYRGRCVETATCETIKCKDRQHCLTDLKTHKPRCVSCSYKCPRTKRQQGYGKPFREAKNSLYNDQYVKLCGTNNRTYHSWCHMQKDSCNTGFYIDVLHSGSCSFGRIANYANSGSEIDLSK</sequence>
<dbReference type="GO" id="GO:0005509">
    <property type="term" value="F:calcium ion binding"/>
    <property type="evidence" value="ECO:0007669"/>
    <property type="project" value="TreeGrafter"/>
</dbReference>
<dbReference type="InterPro" id="IPR036058">
    <property type="entry name" value="Kazal_dom_sf"/>
</dbReference>
<dbReference type="VEuPathDB" id="VectorBase:AFAF018577"/>
<evidence type="ECO:0000313" key="9">
    <source>
        <dbReference type="Proteomes" id="UP000075886"/>
    </source>
</evidence>
<dbReference type="GO" id="GO:0050840">
    <property type="term" value="F:extracellular matrix binding"/>
    <property type="evidence" value="ECO:0007669"/>
    <property type="project" value="TreeGrafter"/>
</dbReference>
<dbReference type="InterPro" id="IPR002350">
    <property type="entry name" value="Kazal_dom"/>
</dbReference>
<keyword evidence="4" id="KW-0325">Glycoprotein</keyword>
<dbReference type="PROSITE" id="PS51465">
    <property type="entry name" value="KAZAL_2"/>
    <property type="match status" value="3"/>
</dbReference>
<dbReference type="Gene3D" id="3.90.290.10">
    <property type="entry name" value="TGF-beta binding (TB) domain"/>
    <property type="match status" value="1"/>
</dbReference>
<dbReference type="SMART" id="SM00274">
    <property type="entry name" value="FOLN"/>
    <property type="match status" value="3"/>
</dbReference>
<proteinExistence type="predicted"/>
<evidence type="ECO:0000256" key="4">
    <source>
        <dbReference type="ARBA" id="ARBA00023180"/>
    </source>
</evidence>
<dbReference type="GO" id="GO:0005615">
    <property type="term" value="C:extracellular space"/>
    <property type="evidence" value="ECO:0007669"/>
    <property type="project" value="TreeGrafter"/>
</dbReference>
<name>A0A182QX14_9DIPT</name>
<dbReference type="SUPFAM" id="SSF100895">
    <property type="entry name" value="Kazal-type serine protease inhibitors"/>
    <property type="match status" value="3"/>
</dbReference>
<dbReference type="InterPro" id="IPR036773">
    <property type="entry name" value="TB_dom_sf"/>
</dbReference>
<evidence type="ECO:0000256" key="1">
    <source>
        <dbReference type="ARBA" id="ARBA00022729"/>
    </source>
</evidence>
<dbReference type="InterPro" id="IPR003645">
    <property type="entry name" value="Fol_N"/>
</dbReference>
<dbReference type="PANTHER" id="PTHR13866">
    <property type="entry name" value="SPARC OSTEONECTIN"/>
    <property type="match status" value="1"/>
</dbReference>
<feature type="compositionally biased region" description="Basic and acidic residues" evidence="5">
    <location>
        <begin position="130"/>
        <end position="142"/>
    </location>
</feature>
<evidence type="ECO:0000256" key="5">
    <source>
        <dbReference type="SAM" id="MobiDB-lite"/>
    </source>
</evidence>
<protein>
    <recommendedName>
        <fullName evidence="10">Follistatin</fullName>
    </recommendedName>
</protein>
<evidence type="ECO:0008006" key="10">
    <source>
        <dbReference type="Google" id="ProtNLM"/>
    </source>
</evidence>
<evidence type="ECO:0000259" key="6">
    <source>
        <dbReference type="PROSITE" id="PS51364"/>
    </source>
</evidence>
<dbReference type="GO" id="GO:0005518">
    <property type="term" value="F:collagen binding"/>
    <property type="evidence" value="ECO:0007669"/>
    <property type="project" value="TreeGrafter"/>
</dbReference>
<keyword evidence="1" id="KW-0732">Signal</keyword>
<evidence type="ECO:0000256" key="2">
    <source>
        <dbReference type="ARBA" id="ARBA00022737"/>
    </source>
</evidence>
<dbReference type="SMART" id="SM00280">
    <property type="entry name" value="KAZAL"/>
    <property type="match status" value="3"/>
</dbReference>
<dbReference type="PANTHER" id="PTHR13866:SF29">
    <property type="entry name" value="FOLLISTATIN"/>
    <property type="match status" value="1"/>
</dbReference>
<feature type="domain" description="TB" evidence="6">
    <location>
        <begin position="12"/>
        <end position="51"/>
    </location>
</feature>
<reference evidence="8" key="2">
    <citation type="submission" date="2020-05" db="UniProtKB">
        <authorList>
            <consortium name="EnsemblMetazoa"/>
        </authorList>
    </citation>
    <scope>IDENTIFICATION</scope>
    <source>
        <strain evidence="8">FAR1</strain>
    </source>
</reference>
<reference evidence="9" key="1">
    <citation type="submission" date="2014-01" db="EMBL/GenBank/DDBJ databases">
        <title>The Genome Sequence of Anopheles farauti FAR1 (V2).</title>
        <authorList>
            <consortium name="The Broad Institute Genomics Platform"/>
            <person name="Neafsey D.E."/>
            <person name="Besansky N."/>
            <person name="Howell P."/>
            <person name="Walton C."/>
            <person name="Young S.K."/>
            <person name="Zeng Q."/>
            <person name="Gargeya S."/>
            <person name="Fitzgerald M."/>
            <person name="Haas B."/>
            <person name="Abouelleil A."/>
            <person name="Allen A.W."/>
            <person name="Alvarado L."/>
            <person name="Arachchi H.M."/>
            <person name="Berlin A.M."/>
            <person name="Chapman S.B."/>
            <person name="Gainer-Dewar J."/>
            <person name="Goldberg J."/>
            <person name="Griggs A."/>
            <person name="Gujja S."/>
            <person name="Hansen M."/>
            <person name="Howarth C."/>
            <person name="Imamovic A."/>
            <person name="Ireland A."/>
            <person name="Larimer J."/>
            <person name="McCowan C."/>
            <person name="Murphy C."/>
            <person name="Pearson M."/>
            <person name="Poon T.W."/>
            <person name="Priest M."/>
            <person name="Roberts A."/>
            <person name="Saif S."/>
            <person name="Shea T."/>
            <person name="Sisk P."/>
            <person name="Sykes S."/>
            <person name="Wortman J."/>
            <person name="Nusbaum C."/>
            <person name="Birren B."/>
        </authorList>
    </citation>
    <scope>NUCLEOTIDE SEQUENCE [LARGE SCALE GENOMIC DNA]</scope>
    <source>
        <strain evidence="9">FAR1</strain>
    </source>
</reference>
<feature type="domain" description="Kazal-like" evidence="7">
    <location>
        <begin position="601"/>
        <end position="639"/>
    </location>
</feature>
<dbReference type="PROSITE" id="PS51364">
    <property type="entry name" value="TB"/>
    <property type="match status" value="1"/>
</dbReference>
<dbReference type="InterPro" id="IPR017878">
    <property type="entry name" value="TB_dom"/>
</dbReference>
<keyword evidence="3" id="KW-1015">Disulfide bond</keyword>
<accession>A0A182QX14</accession>
<keyword evidence="9" id="KW-1185">Reference proteome</keyword>
<feature type="region of interest" description="Disordered" evidence="5">
    <location>
        <begin position="167"/>
        <end position="257"/>
    </location>
</feature>
<feature type="compositionally biased region" description="Basic residues" evidence="5">
    <location>
        <begin position="110"/>
        <end position="121"/>
    </location>
</feature>
<feature type="domain" description="Kazal-like" evidence="7">
    <location>
        <begin position="491"/>
        <end position="543"/>
    </location>
</feature>
<evidence type="ECO:0000256" key="3">
    <source>
        <dbReference type="ARBA" id="ARBA00023157"/>
    </source>
</evidence>
<dbReference type="EnsemblMetazoa" id="AFAF018577-RA">
    <property type="protein sequence ID" value="AFAF018577-PA"/>
    <property type="gene ID" value="AFAF018577"/>
</dbReference>
<dbReference type="Proteomes" id="UP000075886">
    <property type="component" value="Unassembled WGS sequence"/>
</dbReference>
<dbReference type="Pfam" id="PF21333">
    <property type="entry name" value="FST_N"/>
    <property type="match status" value="1"/>
</dbReference>